<dbReference type="Proteomes" id="UP000632138">
    <property type="component" value="Unassembled WGS sequence"/>
</dbReference>
<dbReference type="Pfam" id="PF02595">
    <property type="entry name" value="Gly_kinase"/>
    <property type="match status" value="1"/>
</dbReference>
<keyword evidence="2 4" id="KW-0808">Transferase</keyword>
<dbReference type="InterPro" id="IPR004381">
    <property type="entry name" value="Glycerate_kinase"/>
</dbReference>
<reference evidence="5 6" key="1">
    <citation type="submission" date="2021-01" db="EMBL/GenBank/DDBJ databases">
        <title>Actinoplanes sp. nov. LDG1-06 isolated from lichen.</title>
        <authorList>
            <person name="Saeng-In P."/>
            <person name="Phongsopitanun W."/>
            <person name="Kanchanasin P."/>
            <person name="Yuki M."/>
            <person name="Kudo T."/>
            <person name="Ohkuma M."/>
            <person name="Tanasupawat S."/>
        </authorList>
    </citation>
    <scope>NUCLEOTIDE SEQUENCE [LARGE SCALE GENOMIC DNA]</scope>
    <source>
        <strain evidence="5 6">LDG1-06</strain>
    </source>
</reference>
<dbReference type="InterPro" id="IPR036129">
    <property type="entry name" value="Glycerate_kinase_sf"/>
</dbReference>
<dbReference type="RefSeq" id="WP_203380453.1">
    <property type="nucleotide sequence ID" value="NZ_JAENHP010000015.1"/>
</dbReference>
<comment type="caution">
    <text evidence="5">The sequence shown here is derived from an EMBL/GenBank/DDBJ whole genome shotgun (WGS) entry which is preliminary data.</text>
</comment>
<sequence length="368" mass="36288">MRVLVAPDKFKGSLSAVQVAAAAGQGLATAGVQASLLPLADGGDGSVAAALHAGFTAHDVAVRGADGRTVKAQFASDGRTAVVEVASTCGLATLDAGTFAPTTASSHGFGQAVAAAAATGVRRIVLALGGSASTDGGSGMLAALGARFHDVAGAEVEPCGDTLADIASADFAAIAMPRDVELIVATDVANPLLGPDGAAAVFGPQKGANTDQVRLLEAGLKSFASTVAGPAAGSEPGAGAAGGIGFAAMLLGARPVSGAEFFLDLLGFDTELERCQAVLVGEGSMDAQTLWGKLPAVIAARAAPRPVYAIVGHSTLSGSEQSQLGIGHLCTLTGMTTGDPSRDPDLSFTLVRRAAAAIGQRLRHPAET</sequence>
<dbReference type="PANTHER" id="PTHR21599:SF0">
    <property type="entry name" value="GLYCERATE KINASE"/>
    <property type="match status" value="1"/>
</dbReference>
<comment type="similarity">
    <text evidence="1 4">Belongs to the glycerate kinase type-1 family.</text>
</comment>
<accession>A0ABS2AKY7</accession>
<dbReference type="Gene3D" id="3.40.50.10350">
    <property type="entry name" value="Glycerate kinase, domain 1"/>
    <property type="match status" value="1"/>
</dbReference>
<protein>
    <submittedName>
        <fullName evidence="5">Glycerate kinase</fullName>
    </submittedName>
</protein>
<dbReference type="SUPFAM" id="SSF110738">
    <property type="entry name" value="Glycerate kinase I"/>
    <property type="match status" value="1"/>
</dbReference>
<gene>
    <name evidence="5" type="ORF">JIG36_33620</name>
</gene>
<keyword evidence="3 4" id="KW-0418">Kinase</keyword>
<dbReference type="Gene3D" id="3.90.1510.10">
    <property type="entry name" value="Glycerate kinase, domain 2"/>
    <property type="match status" value="1"/>
</dbReference>
<dbReference type="GO" id="GO:0016301">
    <property type="term" value="F:kinase activity"/>
    <property type="evidence" value="ECO:0007669"/>
    <property type="project" value="UniProtKB-KW"/>
</dbReference>
<proteinExistence type="inferred from homology"/>
<dbReference type="EMBL" id="JAENHP010000015">
    <property type="protein sequence ID" value="MBM2620461.1"/>
    <property type="molecule type" value="Genomic_DNA"/>
</dbReference>
<name>A0ABS2AKY7_9ACTN</name>
<evidence type="ECO:0000313" key="5">
    <source>
        <dbReference type="EMBL" id="MBM2620461.1"/>
    </source>
</evidence>
<dbReference type="InterPro" id="IPR018197">
    <property type="entry name" value="Glycerate_kinase_RE-like"/>
</dbReference>
<dbReference type="InterPro" id="IPR018193">
    <property type="entry name" value="Glyc_kinase_flavodox-like_fold"/>
</dbReference>
<keyword evidence="6" id="KW-1185">Reference proteome</keyword>
<dbReference type="PANTHER" id="PTHR21599">
    <property type="entry name" value="GLYCERATE KINASE"/>
    <property type="match status" value="1"/>
</dbReference>
<evidence type="ECO:0000313" key="6">
    <source>
        <dbReference type="Proteomes" id="UP000632138"/>
    </source>
</evidence>
<evidence type="ECO:0000256" key="3">
    <source>
        <dbReference type="ARBA" id="ARBA00022777"/>
    </source>
</evidence>
<dbReference type="NCBIfam" id="TIGR00045">
    <property type="entry name" value="glycerate kinase"/>
    <property type="match status" value="1"/>
</dbReference>
<evidence type="ECO:0000256" key="4">
    <source>
        <dbReference type="PIRNR" id="PIRNR006078"/>
    </source>
</evidence>
<evidence type="ECO:0000256" key="2">
    <source>
        <dbReference type="ARBA" id="ARBA00022679"/>
    </source>
</evidence>
<evidence type="ECO:0000256" key="1">
    <source>
        <dbReference type="ARBA" id="ARBA00006284"/>
    </source>
</evidence>
<dbReference type="PIRSF" id="PIRSF006078">
    <property type="entry name" value="GlxK"/>
    <property type="match status" value="1"/>
</dbReference>
<organism evidence="5 6">
    <name type="scientific">Paractinoplanes ovalisporus</name>
    <dbReference type="NCBI Taxonomy" id="2810368"/>
    <lineage>
        <taxon>Bacteria</taxon>
        <taxon>Bacillati</taxon>
        <taxon>Actinomycetota</taxon>
        <taxon>Actinomycetes</taxon>
        <taxon>Micromonosporales</taxon>
        <taxon>Micromonosporaceae</taxon>
        <taxon>Paractinoplanes</taxon>
    </lineage>
</organism>